<dbReference type="Proteomes" id="UP000199173">
    <property type="component" value="Unassembled WGS sequence"/>
</dbReference>
<dbReference type="EMBL" id="FPAV01000017">
    <property type="protein sequence ID" value="SFU15210.1"/>
    <property type="molecule type" value="Genomic_DNA"/>
</dbReference>
<reference evidence="4 5" key="1">
    <citation type="submission" date="2016-10" db="EMBL/GenBank/DDBJ databases">
        <authorList>
            <person name="Varghese N."/>
            <person name="Submissions S."/>
        </authorList>
    </citation>
    <scope>NUCLEOTIDE SEQUENCE [LARGE SCALE GENOMIC DNA]</scope>
    <source>
        <strain evidence="3 4">NFIX06</strain>
        <strain evidence="2 5">NFIX08</strain>
    </source>
</reference>
<dbReference type="Proteomes" id="UP000198760">
    <property type="component" value="Unassembled WGS sequence"/>
</dbReference>
<accession>A0AAX2EXA5</accession>
<feature type="domain" description="Uroporphyrinogen decarboxylase (URO-D)" evidence="1">
    <location>
        <begin position="30"/>
        <end position="331"/>
    </location>
</feature>
<evidence type="ECO:0000313" key="5">
    <source>
        <dbReference type="Proteomes" id="UP000199173"/>
    </source>
</evidence>
<dbReference type="RefSeq" id="WP_072441047.1">
    <property type="nucleotide sequence ID" value="NZ_CP065411.1"/>
</dbReference>
<evidence type="ECO:0000313" key="4">
    <source>
        <dbReference type="Proteomes" id="UP000198760"/>
    </source>
</evidence>
<dbReference type="PANTHER" id="PTHR47099">
    <property type="entry name" value="METHYLCOBAMIDE:COM METHYLTRANSFERASE MTBA"/>
    <property type="match status" value="1"/>
</dbReference>
<dbReference type="GO" id="GO:0006779">
    <property type="term" value="P:porphyrin-containing compound biosynthetic process"/>
    <property type="evidence" value="ECO:0007669"/>
    <property type="project" value="InterPro"/>
</dbReference>
<sequence length="347" mass="39482">MSATSRIKALLAGEQLARPAIAGWFHLPLVDRDPEAFIQETIRLTDENQWDFVKVMSNGHYLAEAYGADIQFPDDPTQWSGVFRRYPITGVQELATLPVLERDNSVLAREIGIVRGLLDHYRGNVPVIATLFTPLTWLQELTQSTRPEPILAFLRQYPEAVRHALDAVLQTNLNFLDALLDVGIDGIFLATQFARSDLLSAEEFHAFCRPYDEALLHHVKDKTWFNILHIHGEHHLLFEPYLNYPVQAFNWENVPHGVPDEQRTRVADLRARTDKVLIAGIDQHQDFYVGGGNREAVKARLEQRLTQLREESGDRRIIFAPGCALPLDSDRRLFRLLAEITLAPPVS</sequence>
<dbReference type="Pfam" id="PF01208">
    <property type="entry name" value="URO-D"/>
    <property type="match status" value="1"/>
</dbReference>
<protein>
    <submittedName>
        <fullName evidence="2">Uroporphyrinogen decarboxylase</fullName>
    </submittedName>
</protein>
<dbReference type="GO" id="GO:0004853">
    <property type="term" value="F:uroporphyrinogen decarboxylase activity"/>
    <property type="evidence" value="ECO:0007669"/>
    <property type="project" value="InterPro"/>
</dbReference>
<name>A0AAX2EXA5_9ENTR</name>
<dbReference type="PANTHER" id="PTHR47099:SF1">
    <property type="entry name" value="METHYLCOBAMIDE:COM METHYLTRANSFERASE MTBA"/>
    <property type="match status" value="1"/>
</dbReference>
<dbReference type="InterPro" id="IPR038071">
    <property type="entry name" value="UROD/MetE-like_sf"/>
</dbReference>
<keyword evidence="4" id="KW-1185">Reference proteome</keyword>
<evidence type="ECO:0000313" key="3">
    <source>
        <dbReference type="EMBL" id="SFU15210.1"/>
    </source>
</evidence>
<dbReference type="EMBL" id="FOYJ01000011">
    <property type="protein sequence ID" value="SFR23774.1"/>
    <property type="molecule type" value="Genomic_DNA"/>
</dbReference>
<comment type="caution">
    <text evidence="2">The sequence shown here is derived from an EMBL/GenBank/DDBJ whole genome shotgun (WGS) entry which is preliminary data.</text>
</comment>
<gene>
    <name evidence="3" type="ORF">SAMN03159428_04739</name>
    <name evidence="2" type="ORF">SAMN03159514_04128</name>
</gene>
<dbReference type="InterPro" id="IPR052024">
    <property type="entry name" value="Methanogen_methyltrans"/>
</dbReference>
<organism evidence="2 5">
    <name type="scientific">Kosakonia radicincitans</name>
    <dbReference type="NCBI Taxonomy" id="283686"/>
    <lineage>
        <taxon>Bacteria</taxon>
        <taxon>Pseudomonadati</taxon>
        <taxon>Pseudomonadota</taxon>
        <taxon>Gammaproteobacteria</taxon>
        <taxon>Enterobacterales</taxon>
        <taxon>Enterobacteriaceae</taxon>
        <taxon>Kosakonia</taxon>
    </lineage>
</organism>
<dbReference type="SUPFAM" id="SSF51726">
    <property type="entry name" value="UROD/MetE-like"/>
    <property type="match status" value="1"/>
</dbReference>
<evidence type="ECO:0000313" key="2">
    <source>
        <dbReference type="EMBL" id="SFR23774.1"/>
    </source>
</evidence>
<dbReference type="InterPro" id="IPR000257">
    <property type="entry name" value="Uroporphyrinogen_deCOase"/>
</dbReference>
<dbReference type="Gene3D" id="3.20.20.210">
    <property type="match status" value="1"/>
</dbReference>
<proteinExistence type="predicted"/>
<dbReference type="AlphaFoldDB" id="A0AAX2EXA5"/>
<evidence type="ECO:0000259" key="1">
    <source>
        <dbReference type="Pfam" id="PF01208"/>
    </source>
</evidence>